<evidence type="ECO:0000313" key="1">
    <source>
        <dbReference type="EMBL" id="KYO44988.1"/>
    </source>
</evidence>
<organism evidence="1 2">
    <name type="scientific">Alligator mississippiensis</name>
    <name type="common">American alligator</name>
    <dbReference type="NCBI Taxonomy" id="8496"/>
    <lineage>
        <taxon>Eukaryota</taxon>
        <taxon>Metazoa</taxon>
        <taxon>Chordata</taxon>
        <taxon>Craniata</taxon>
        <taxon>Vertebrata</taxon>
        <taxon>Euteleostomi</taxon>
        <taxon>Archelosauria</taxon>
        <taxon>Archosauria</taxon>
        <taxon>Crocodylia</taxon>
        <taxon>Alligatoridae</taxon>
        <taxon>Alligatorinae</taxon>
        <taxon>Alligator</taxon>
    </lineage>
</organism>
<comment type="caution">
    <text evidence="1">The sequence shown here is derived from an EMBL/GenBank/DDBJ whole genome shotgun (WGS) entry which is preliminary data.</text>
</comment>
<protein>
    <recommendedName>
        <fullName evidence="3">Reverse transcriptase domain-containing protein</fullName>
    </recommendedName>
</protein>
<gene>
    <name evidence="1" type="ORF">Y1Q_0023038</name>
</gene>
<sequence>MKNYDALKTIYGPWSSGTSPILSADGTTLLIDKGKTLQRWAEPFSNILNQQSSISEEEIDQLHQVDINIALADSPTLTEVVEAINLLSNGKAPGADAIPGEICKAGGLYKFLKLTEFFKSMWTRETIPQEYKDGSIIHLYNQKSYRQSCDNHWCIFLLSIASQILSRILLDHLVQHIEQRLLPESQCGFRKGCGNIDIAFATHRLQEKCQELYSNLYMTSIGLKKRI</sequence>
<accession>A0A151P7H6</accession>
<evidence type="ECO:0000313" key="2">
    <source>
        <dbReference type="Proteomes" id="UP000050525"/>
    </source>
</evidence>
<dbReference type="EMBL" id="AKHW03000640">
    <property type="protein sequence ID" value="KYO44988.1"/>
    <property type="molecule type" value="Genomic_DNA"/>
</dbReference>
<proteinExistence type="predicted"/>
<dbReference type="AlphaFoldDB" id="A0A151P7H6"/>
<reference evidence="1 2" key="1">
    <citation type="journal article" date="2012" name="Genome Biol.">
        <title>Sequencing three crocodilian genomes to illuminate the evolution of archosaurs and amniotes.</title>
        <authorList>
            <person name="St John J.A."/>
            <person name="Braun E.L."/>
            <person name="Isberg S.R."/>
            <person name="Miles L.G."/>
            <person name="Chong A.Y."/>
            <person name="Gongora J."/>
            <person name="Dalzell P."/>
            <person name="Moran C."/>
            <person name="Bed'hom B."/>
            <person name="Abzhanov A."/>
            <person name="Burgess S.C."/>
            <person name="Cooksey A.M."/>
            <person name="Castoe T.A."/>
            <person name="Crawford N.G."/>
            <person name="Densmore L.D."/>
            <person name="Drew J.C."/>
            <person name="Edwards S.V."/>
            <person name="Faircloth B.C."/>
            <person name="Fujita M.K."/>
            <person name="Greenwold M.J."/>
            <person name="Hoffmann F.G."/>
            <person name="Howard J.M."/>
            <person name="Iguchi T."/>
            <person name="Janes D.E."/>
            <person name="Khan S.Y."/>
            <person name="Kohno S."/>
            <person name="de Koning A.J."/>
            <person name="Lance S.L."/>
            <person name="McCarthy F.M."/>
            <person name="McCormack J.E."/>
            <person name="Merchant M.E."/>
            <person name="Peterson D.G."/>
            <person name="Pollock D.D."/>
            <person name="Pourmand N."/>
            <person name="Raney B.J."/>
            <person name="Roessler K.A."/>
            <person name="Sanford J.R."/>
            <person name="Sawyer R.H."/>
            <person name="Schmidt C.J."/>
            <person name="Triplett E.W."/>
            <person name="Tuberville T.D."/>
            <person name="Venegas-Anaya M."/>
            <person name="Howard J.T."/>
            <person name="Jarvis E.D."/>
            <person name="Guillette L.J.Jr."/>
            <person name="Glenn T.C."/>
            <person name="Green R.E."/>
            <person name="Ray D.A."/>
        </authorList>
    </citation>
    <scope>NUCLEOTIDE SEQUENCE [LARGE SCALE GENOMIC DNA]</scope>
    <source>
        <strain evidence="1">KSC_2009_1</strain>
    </source>
</reference>
<keyword evidence="2" id="KW-1185">Reference proteome</keyword>
<name>A0A151P7H6_ALLMI</name>
<dbReference type="STRING" id="8496.A0A151P7H6"/>
<dbReference type="PANTHER" id="PTHR19446">
    <property type="entry name" value="REVERSE TRANSCRIPTASES"/>
    <property type="match status" value="1"/>
</dbReference>
<evidence type="ECO:0008006" key="3">
    <source>
        <dbReference type="Google" id="ProtNLM"/>
    </source>
</evidence>
<dbReference type="Proteomes" id="UP000050525">
    <property type="component" value="Unassembled WGS sequence"/>
</dbReference>